<proteinExistence type="inferred from homology"/>
<evidence type="ECO:0000256" key="2">
    <source>
        <dbReference type="RuleBase" id="RU003616"/>
    </source>
</evidence>
<dbReference type="Proteomes" id="UP000231464">
    <property type="component" value="Unassembled WGS sequence"/>
</dbReference>
<sequence>MSLIKWAPMSIDPFDEMDSWFNWPVARSAINFAPAMDIWQDKDNVYIECPLAGIDPEKVTVAVENDVLTIEGKSEQKSEVDDKEYYRKEVRYGSFHRAVALPSSVDGEKAKAEYEKGVLKIVIPKEERAKPKTVKVEIKK</sequence>
<comment type="caution">
    <text evidence="4">The sequence shown here is derived from an EMBL/GenBank/DDBJ whole genome shotgun (WGS) entry which is preliminary data.</text>
</comment>
<dbReference type="AlphaFoldDB" id="A0A2M6WAU9"/>
<comment type="similarity">
    <text evidence="1 2">Belongs to the small heat shock protein (HSP20) family.</text>
</comment>
<organism evidence="4 5">
    <name type="scientific">Candidatus Kuenenbacteria bacterium CG10_big_fil_rev_8_21_14_0_10_36_11</name>
    <dbReference type="NCBI Taxonomy" id="1974618"/>
    <lineage>
        <taxon>Bacteria</taxon>
        <taxon>Candidatus Kueneniibacteriota</taxon>
    </lineage>
</organism>
<dbReference type="CDD" id="cd06464">
    <property type="entry name" value="ACD_sHsps-like"/>
    <property type="match status" value="1"/>
</dbReference>
<reference evidence="5" key="1">
    <citation type="submission" date="2017-09" db="EMBL/GenBank/DDBJ databases">
        <title>Depth-based differentiation of microbial function through sediment-hosted aquifers and enrichment of novel symbionts in the deep terrestrial subsurface.</title>
        <authorList>
            <person name="Probst A.J."/>
            <person name="Ladd B."/>
            <person name="Jarett J.K."/>
            <person name="Geller-Mcgrath D.E."/>
            <person name="Sieber C.M.K."/>
            <person name="Emerson J.B."/>
            <person name="Anantharaman K."/>
            <person name="Thomas B.C."/>
            <person name="Malmstrom R."/>
            <person name="Stieglmeier M."/>
            <person name="Klingl A."/>
            <person name="Woyke T."/>
            <person name="Ryan C.M."/>
            <person name="Banfield J.F."/>
        </authorList>
    </citation>
    <scope>NUCLEOTIDE SEQUENCE [LARGE SCALE GENOMIC DNA]</scope>
</reference>
<name>A0A2M6WAU9_9BACT</name>
<dbReference type="Gene3D" id="2.60.40.790">
    <property type="match status" value="1"/>
</dbReference>
<gene>
    <name evidence="4" type="ORF">COU23_01910</name>
</gene>
<dbReference type="InterPro" id="IPR031107">
    <property type="entry name" value="Small_HSP"/>
</dbReference>
<evidence type="ECO:0000313" key="4">
    <source>
        <dbReference type="EMBL" id="PIT89805.1"/>
    </source>
</evidence>
<evidence type="ECO:0000259" key="3">
    <source>
        <dbReference type="PROSITE" id="PS01031"/>
    </source>
</evidence>
<dbReference type="EMBL" id="PFBP01000032">
    <property type="protein sequence ID" value="PIT89805.1"/>
    <property type="molecule type" value="Genomic_DNA"/>
</dbReference>
<evidence type="ECO:0000313" key="5">
    <source>
        <dbReference type="Proteomes" id="UP000231464"/>
    </source>
</evidence>
<feature type="domain" description="SHSP" evidence="3">
    <location>
        <begin position="27"/>
        <end position="139"/>
    </location>
</feature>
<dbReference type="InterPro" id="IPR002068">
    <property type="entry name" value="A-crystallin/Hsp20_dom"/>
</dbReference>
<accession>A0A2M6WAU9</accession>
<dbReference type="InterPro" id="IPR008978">
    <property type="entry name" value="HSP20-like_chaperone"/>
</dbReference>
<evidence type="ECO:0000256" key="1">
    <source>
        <dbReference type="PROSITE-ProRule" id="PRU00285"/>
    </source>
</evidence>
<dbReference type="PROSITE" id="PS01031">
    <property type="entry name" value="SHSP"/>
    <property type="match status" value="1"/>
</dbReference>
<dbReference type="SUPFAM" id="SSF49764">
    <property type="entry name" value="HSP20-like chaperones"/>
    <property type="match status" value="1"/>
</dbReference>
<dbReference type="PANTHER" id="PTHR11527">
    <property type="entry name" value="HEAT-SHOCK PROTEIN 20 FAMILY MEMBER"/>
    <property type="match status" value="1"/>
</dbReference>
<protein>
    <recommendedName>
        <fullName evidence="3">SHSP domain-containing protein</fullName>
    </recommendedName>
</protein>
<dbReference type="Pfam" id="PF00011">
    <property type="entry name" value="HSP20"/>
    <property type="match status" value="1"/>
</dbReference>